<keyword evidence="5 7" id="KW-1133">Transmembrane helix</keyword>
<evidence type="ECO:0000256" key="1">
    <source>
        <dbReference type="ARBA" id="ARBA00004651"/>
    </source>
</evidence>
<evidence type="ECO:0000256" key="2">
    <source>
        <dbReference type="ARBA" id="ARBA00006448"/>
    </source>
</evidence>
<feature type="transmembrane region" description="Helical" evidence="7">
    <location>
        <begin position="6"/>
        <end position="26"/>
    </location>
</feature>
<dbReference type="InterPro" id="IPR023090">
    <property type="entry name" value="UPF0702_alpha/beta_dom_sf"/>
</dbReference>
<dbReference type="Pfam" id="PF07870">
    <property type="entry name" value="DUF1657"/>
    <property type="match status" value="1"/>
</dbReference>
<comment type="subcellular location">
    <subcellularLocation>
        <location evidence="1">Cell membrane</location>
        <topology evidence="1">Multi-pass membrane protein</topology>
    </subcellularLocation>
</comment>
<evidence type="ECO:0000313" key="10">
    <source>
        <dbReference type="Proteomes" id="UP000625210"/>
    </source>
</evidence>
<evidence type="ECO:0000256" key="5">
    <source>
        <dbReference type="ARBA" id="ARBA00022989"/>
    </source>
</evidence>
<keyword evidence="6 7" id="KW-0472">Membrane</keyword>
<evidence type="ECO:0000313" key="9">
    <source>
        <dbReference type="EMBL" id="GGE19573.1"/>
    </source>
</evidence>
<reference evidence="9" key="1">
    <citation type="journal article" date="2014" name="Int. J. Syst. Evol. Microbiol.">
        <title>Complete genome sequence of Corynebacterium casei LMG S-19264T (=DSM 44701T), isolated from a smear-ripened cheese.</title>
        <authorList>
            <consortium name="US DOE Joint Genome Institute (JGI-PGF)"/>
            <person name="Walter F."/>
            <person name="Albersmeier A."/>
            <person name="Kalinowski J."/>
            <person name="Ruckert C."/>
        </authorList>
    </citation>
    <scope>NUCLEOTIDE SEQUENCE</scope>
    <source>
        <strain evidence="9">CGMCC 1.15179</strain>
    </source>
</reference>
<gene>
    <name evidence="9" type="ORF">GCM10011571_21880</name>
</gene>
<comment type="similarity">
    <text evidence="2">Belongs to the UPF0702 family.</text>
</comment>
<dbReference type="GO" id="GO:0005886">
    <property type="term" value="C:plasma membrane"/>
    <property type="evidence" value="ECO:0007669"/>
    <property type="project" value="UniProtKB-SubCell"/>
</dbReference>
<comment type="caution">
    <text evidence="9">The sequence shown here is derived from an EMBL/GenBank/DDBJ whole genome shotgun (WGS) entry which is preliminary data.</text>
</comment>
<protein>
    <recommendedName>
        <fullName evidence="8">YetF C-terminal domain-containing protein</fullName>
    </recommendedName>
</protein>
<reference evidence="9" key="2">
    <citation type="submission" date="2020-09" db="EMBL/GenBank/DDBJ databases">
        <authorList>
            <person name="Sun Q."/>
            <person name="Zhou Y."/>
        </authorList>
    </citation>
    <scope>NUCLEOTIDE SEQUENCE</scope>
    <source>
        <strain evidence="9">CGMCC 1.15179</strain>
    </source>
</reference>
<dbReference type="EMBL" id="BMHQ01000007">
    <property type="protein sequence ID" value="GGE19573.1"/>
    <property type="molecule type" value="Genomic_DNA"/>
</dbReference>
<dbReference type="PANTHER" id="PTHR34582:SF7">
    <property type="entry name" value="UPF0702 TRANSMEMBRANE PROTEIN YDFS"/>
    <property type="match status" value="1"/>
</dbReference>
<evidence type="ECO:0000256" key="6">
    <source>
        <dbReference type="ARBA" id="ARBA00023136"/>
    </source>
</evidence>
<feature type="domain" description="YetF C-terminal" evidence="8">
    <location>
        <begin position="82"/>
        <end position="214"/>
    </location>
</feature>
<dbReference type="Pfam" id="PF04239">
    <property type="entry name" value="DUF421"/>
    <property type="match status" value="1"/>
</dbReference>
<evidence type="ECO:0000259" key="8">
    <source>
        <dbReference type="Pfam" id="PF04239"/>
    </source>
</evidence>
<dbReference type="InterPro" id="IPR012452">
    <property type="entry name" value="DUF1657"/>
</dbReference>
<evidence type="ECO:0000256" key="4">
    <source>
        <dbReference type="ARBA" id="ARBA00022692"/>
    </source>
</evidence>
<evidence type="ECO:0000256" key="7">
    <source>
        <dbReference type="SAM" id="Phobius"/>
    </source>
</evidence>
<dbReference type="PANTHER" id="PTHR34582">
    <property type="entry name" value="UPF0702 TRANSMEMBRANE PROTEIN YCAP"/>
    <property type="match status" value="1"/>
</dbReference>
<evidence type="ECO:0000256" key="3">
    <source>
        <dbReference type="ARBA" id="ARBA00022475"/>
    </source>
</evidence>
<keyword evidence="3" id="KW-1003">Cell membrane</keyword>
<keyword evidence="4 7" id="KW-0812">Transmembrane</keyword>
<dbReference type="AlphaFoldDB" id="A0A8J2YCX5"/>
<proteinExistence type="inferred from homology"/>
<organism evidence="9 10">
    <name type="scientific">Marinithermofilum abyssi</name>
    <dbReference type="NCBI Taxonomy" id="1571185"/>
    <lineage>
        <taxon>Bacteria</taxon>
        <taxon>Bacillati</taxon>
        <taxon>Bacillota</taxon>
        <taxon>Bacilli</taxon>
        <taxon>Bacillales</taxon>
        <taxon>Thermoactinomycetaceae</taxon>
        <taxon>Marinithermofilum</taxon>
    </lineage>
</organism>
<keyword evidence="10" id="KW-1185">Reference proteome</keyword>
<name>A0A8J2YCX5_9BACL</name>
<dbReference type="Proteomes" id="UP000625210">
    <property type="component" value="Unassembled WGS sequence"/>
</dbReference>
<dbReference type="InterPro" id="IPR007353">
    <property type="entry name" value="DUF421"/>
</dbReference>
<accession>A0A8J2YCX5</accession>
<feature type="transmembrane region" description="Helical" evidence="7">
    <location>
        <begin position="33"/>
        <end position="53"/>
    </location>
</feature>
<dbReference type="Gene3D" id="3.30.240.20">
    <property type="entry name" value="bsu07140 like domains"/>
    <property type="match status" value="2"/>
</dbReference>
<sequence>MPDWIIVFLRSLLAIAVLFFMTKLLGKRQISQLSLFEYITGITLGSIAAYICVEINTSWYLGVVSLVTWGGVTIGMEYLQLKSKKARDFMDHRGTVLIQNGKILEDNLKKIRITSDELLTRLRQKNMFKVADVEFAIMEPNGEINVFPRKENQPLTPKDLGIRIPHETVPQTVIMDGKILDHSLHNLGLNRRWLHTELKKAGVSVENVFLGQVDDMGELYLDLFDDTIQVPKPKTRQLLLATLEKALADVKGFALDTNNPEAKKMYRACQNELEQVITKVRPRLQ</sequence>
<dbReference type="RefSeq" id="WP_188647931.1">
    <property type="nucleotide sequence ID" value="NZ_BMHQ01000007.1"/>
</dbReference>
<feature type="transmembrane region" description="Helical" evidence="7">
    <location>
        <begin position="59"/>
        <end position="79"/>
    </location>
</feature>